<evidence type="ECO:0000313" key="2">
    <source>
        <dbReference type="EMBL" id="CAD7280396.1"/>
    </source>
</evidence>
<gene>
    <name evidence="2" type="ORF">NMOB1V02_LOCUS8056</name>
</gene>
<organism evidence="2">
    <name type="scientific">Notodromas monacha</name>
    <dbReference type="NCBI Taxonomy" id="399045"/>
    <lineage>
        <taxon>Eukaryota</taxon>
        <taxon>Metazoa</taxon>
        <taxon>Ecdysozoa</taxon>
        <taxon>Arthropoda</taxon>
        <taxon>Crustacea</taxon>
        <taxon>Oligostraca</taxon>
        <taxon>Ostracoda</taxon>
        <taxon>Podocopa</taxon>
        <taxon>Podocopida</taxon>
        <taxon>Cypridocopina</taxon>
        <taxon>Cypridoidea</taxon>
        <taxon>Cyprididae</taxon>
        <taxon>Notodromas</taxon>
    </lineage>
</organism>
<feature type="non-terminal residue" evidence="2">
    <location>
        <position position="1"/>
    </location>
</feature>
<reference evidence="2" key="1">
    <citation type="submission" date="2020-11" db="EMBL/GenBank/DDBJ databases">
        <authorList>
            <person name="Tran Van P."/>
        </authorList>
    </citation>
    <scope>NUCLEOTIDE SEQUENCE</scope>
</reference>
<accession>A0A7R9GFC2</accession>
<dbReference type="EMBL" id="CAJPEX010002144">
    <property type="protein sequence ID" value="CAG0920548.1"/>
    <property type="molecule type" value="Genomic_DNA"/>
</dbReference>
<dbReference type="EMBL" id="OA884181">
    <property type="protein sequence ID" value="CAD7280396.1"/>
    <property type="molecule type" value="Genomic_DNA"/>
</dbReference>
<sequence>VFIITGTSNATMRVRTVHLLSIGLVAGIFAIQASCDSSKTDVKEEQRKARQIYREQTYGLNTNLNTIHHKKRPAYNPLDSYYRQHQHKPLRHDYNVDHLYWDDGKKYDDNSGQDTFYVASTTVATATLRRDQHSPQGFKDRSDTYSGEANYAKPSLTPVGQESWHNQQRGILLSNNGHLLIQPSHVYESLGAWRIKYLQDDPSTGHYLGYYGAHLPLFQALQQSSFLPIVLLNAGQNDGRRHAGDSYQYPAFVGHRPLVYR</sequence>
<protein>
    <submittedName>
        <fullName evidence="2">Uncharacterized protein</fullName>
    </submittedName>
</protein>
<dbReference type="AlphaFoldDB" id="A0A7R9GFC2"/>
<keyword evidence="3" id="KW-1185">Reference proteome</keyword>
<evidence type="ECO:0000256" key="1">
    <source>
        <dbReference type="SAM" id="MobiDB-lite"/>
    </source>
</evidence>
<evidence type="ECO:0000313" key="3">
    <source>
        <dbReference type="Proteomes" id="UP000678499"/>
    </source>
</evidence>
<name>A0A7R9GFC2_9CRUS</name>
<dbReference type="Proteomes" id="UP000678499">
    <property type="component" value="Unassembled WGS sequence"/>
</dbReference>
<feature type="region of interest" description="Disordered" evidence="1">
    <location>
        <begin position="130"/>
        <end position="151"/>
    </location>
</feature>
<proteinExistence type="predicted"/>
<feature type="compositionally biased region" description="Basic and acidic residues" evidence="1">
    <location>
        <begin position="130"/>
        <end position="143"/>
    </location>
</feature>